<evidence type="ECO:0000259" key="3">
    <source>
        <dbReference type="PROSITE" id="PS50011"/>
    </source>
</evidence>
<gene>
    <name evidence="4" type="ORF">CC1G_11356</name>
</gene>
<evidence type="ECO:0000256" key="1">
    <source>
        <dbReference type="ARBA" id="ARBA00008171"/>
    </source>
</evidence>
<dbReference type="PANTHER" id="PTHR44329">
    <property type="entry name" value="SERINE/THREONINE-PROTEIN KINASE TNNI3K-RELATED"/>
    <property type="match status" value="1"/>
</dbReference>
<protein>
    <submittedName>
        <fullName evidence="4">TKL/TKL-ccin protein kinase</fullName>
    </submittedName>
</protein>
<dbReference type="InterPro" id="IPR001245">
    <property type="entry name" value="Ser-Thr/Tyr_kinase_cat_dom"/>
</dbReference>
<dbReference type="SMART" id="SM00174">
    <property type="entry name" value="RHO"/>
    <property type="match status" value="1"/>
</dbReference>
<dbReference type="NCBIfam" id="TIGR00231">
    <property type="entry name" value="small_GTP"/>
    <property type="match status" value="1"/>
</dbReference>
<dbReference type="AlphaFoldDB" id="A8P8V8"/>
<dbReference type="InterPro" id="IPR011009">
    <property type="entry name" value="Kinase-like_dom_sf"/>
</dbReference>
<dbReference type="GeneID" id="6016263"/>
<dbReference type="Pfam" id="PF00069">
    <property type="entry name" value="Pkinase"/>
    <property type="match status" value="1"/>
</dbReference>
<dbReference type="PROSITE" id="PS51419">
    <property type="entry name" value="RAB"/>
    <property type="match status" value="1"/>
</dbReference>
<dbReference type="GO" id="GO:0003924">
    <property type="term" value="F:GTPase activity"/>
    <property type="evidence" value="ECO:0007669"/>
    <property type="project" value="InterPro"/>
</dbReference>
<keyword evidence="4" id="KW-0418">Kinase</keyword>
<organism evidence="4 5">
    <name type="scientific">Coprinopsis cinerea (strain Okayama-7 / 130 / ATCC MYA-4618 / FGSC 9003)</name>
    <name type="common">Inky cap fungus</name>
    <name type="synonym">Hormographiella aspergillata</name>
    <dbReference type="NCBI Taxonomy" id="240176"/>
    <lineage>
        <taxon>Eukaryota</taxon>
        <taxon>Fungi</taxon>
        <taxon>Dikarya</taxon>
        <taxon>Basidiomycota</taxon>
        <taxon>Agaricomycotina</taxon>
        <taxon>Agaricomycetes</taxon>
        <taxon>Agaricomycetidae</taxon>
        <taxon>Agaricales</taxon>
        <taxon>Agaricineae</taxon>
        <taxon>Psathyrellaceae</taxon>
        <taxon>Coprinopsis</taxon>
    </lineage>
</organism>
<dbReference type="STRING" id="240176.A8P8V8"/>
<dbReference type="InParanoid" id="A8P8V8"/>
<dbReference type="Gene3D" id="1.10.510.10">
    <property type="entry name" value="Transferase(Phosphotransferase) domain 1"/>
    <property type="match status" value="2"/>
</dbReference>
<dbReference type="eggNOG" id="KOG0395">
    <property type="taxonomic scope" value="Eukaryota"/>
</dbReference>
<dbReference type="eggNOG" id="KOG0192">
    <property type="taxonomic scope" value="Eukaryota"/>
</dbReference>
<comment type="caution">
    <text evidence="4">The sequence shown here is derived from an EMBL/GenBank/DDBJ whole genome shotgun (WGS) entry which is preliminary data.</text>
</comment>
<dbReference type="KEGG" id="cci:CC1G_11356"/>
<dbReference type="SMART" id="SM00175">
    <property type="entry name" value="RAB"/>
    <property type="match status" value="1"/>
</dbReference>
<evidence type="ECO:0000313" key="4">
    <source>
        <dbReference type="EMBL" id="EAU82166.2"/>
    </source>
</evidence>
<dbReference type="SUPFAM" id="SSF56112">
    <property type="entry name" value="Protein kinase-like (PK-like)"/>
    <property type="match status" value="1"/>
</dbReference>
<sequence>MREFQTTKKRLNIVFLGGRRVGKTSLLSQWSQGEFPSAYYPTFENTVGKEVTFGNRIYDCKVTDTAGHDRYTPLSPTHVVGMHVFVLVYSFEDAGSLELVSALYEKILEFLGSTRHARVIMAGNKADTSRREISYPEAHQLAQKLGCPHLILSSYWWQSIDQLFEECTIGGERRNRQPPTRTSATAKPQSRGLWFPSIDLLSSLLRYASRVTWPSSAANTTSIPEPTDTYHQIQRHTKPHSEEELHGSQAPIPITTPLDYDRPTRSSVRGYSIMSTSSGEATLVSTFGPKSRLSASSSKGRVRGVDAGLAQDFTNLFRSIMEDKVTLKTLLEFRGHDAQVVLNALQWVLDSRKAQPADKGMLLKLLLRLSKHSGSYPPCLALKGIKREDDYPVTSGHFGEVWRGRYQKQKVCLKVVRVYQRSDVEHFLRIFSREAVIWSQLKHDNVLPFYGVYELDESRRLCLVSPWMDNGSLREACPIFISREWSMAILKGSGRACIADFGLSSLVDGEMLRWTTSESTGLGVGGTSRWQAPELFDPDNESSRPTCYTDVYSLGCVFYEIFTGNIPFHETTREATVISYVMAGKKPSRPVNNYILYRMEYGMREIIWSTIEKCWSRDVSTRPSLDRILSLEVFQDAVRKDLRPNGHLSWLSTSEFRHAIRFTENDFL</sequence>
<evidence type="ECO:0000313" key="5">
    <source>
        <dbReference type="Proteomes" id="UP000001861"/>
    </source>
</evidence>
<dbReference type="InterPro" id="IPR027417">
    <property type="entry name" value="P-loop_NTPase"/>
</dbReference>
<dbReference type="InterPro" id="IPR051681">
    <property type="entry name" value="Ser/Thr_Kinases-Pseudokinases"/>
</dbReference>
<dbReference type="HOGENOM" id="CLU_411034_0_0_1"/>
<keyword evidence="5" id="KW-1185">Reference proteome</keyword>
<dbReference type="GO" id="GO:0005525">
    <property type="term" value="F:GTP binding"/>
    <property type="evidence" value="ECO:0007669"/>
    <property type="project" value="InterPro"/>
</dbReference>
<dbReference type="RefSeq" id="XP_001839645.2">
    <property type="nucleotide sequence ID" value="XM_001839593.2"/>
</dbReference>
<dbReference type="Pfam" id="PF00071">
    <property type="entry name" value="Ras"/>
    <property type="match status" value="1"/>
</dbReference>
<dbReference type="SMART" id="SM00173">
    <property type="entry name" value="RAS"/>
    <property type="match status" value="1"/>
</dbReference>
<dbReference type="PROSITE" id="PS50011">
    <property type="entry name" value="PROTEIN_KINASE_DOM"/>
    <property type="match status" value="1"/>
</dbReference>
<dbReference type="GO" id="GO:0005524">
    <property type="term" value="F:ATP binding"/>
    <property type="evidence" value="ECO:0007669"/>
    <property type="project" value="InterPro"/>
</dbReference>
<dbReference type="Pfam" id="PF07714">
    <property type="entry name" value="PK_Tyr_Ser-Thr"/>
    <property type="match status" value="1"/>
</dbReference>
<dbReference type="Gene3D" id="3.40.50.300">
    <property type="entry name" value="P-loop containing nucleotide triphosphate hydrolases"/>
    <property type="match status" value="1"/>
</dbReference>
<dbReference type="OrthoDB" id="4062651at2759"/>
<accession>A8P8V8</accession>
<dbReference type="Proteomes" id="UP000001861">
    <property type="component" value="Unassembled WGS sequence"/>
</dbReference>
<evidence type="ECO:0000256" key="2">
    <source>
        <dbReference type="SAM" id="MobiDB-lite"/>
    </source>
</evidence>
<dbReference type="VEuPathDB" id="FungiDB:CC1G_11356"/>
<feature type="region of interest" description="Disordered" evidence="2">
    <location>
        <begin position="239"/>
        <end position="261"/>
    </location>
</feature>
<dbReference type="PRINTS" id="PR00449">
    <property type="entry name" value="RASTRNSFRMNG"/>
</dbReference>
<comment type="similarity">
    <text evidence="1">Belongs to the protein kinase superfamily. TKL Ser/Thr protein kinase family. ROCO subfamily.</text>
</comment>
<dbReference type="GO" id="GO:0004674">
    <property type="term" value="F:protein serine/threonine kinase activity"/>
    <property type="evidence" value="ECO:0007669"/>
    <property type="project" value="TreeGrafter"/>
</dbReference>
<feature type="domain" description="Protein kinase" evidence="3">
    <location>
        <begin position="387"/>
        <end position="634"/>
    </location>
</feature>
<dbReference type="InterPro" id="IPR000719">
    <property type="entry name" value="Prot_kinase_dom"/>
</dbReference>
<name>A8P8V8_COPC7</name>
<proteinExistence type="inferred from homology"/>
<keyword evidence="4" id="KW-0808">Transferase</keyword>
<dbReference type="EMBL" id="AACS02000011">
    <property type="protein sequence ID" value="EAU82166.2"/>
    <property type="molecule type" value="Genomic_DNA"/>
</dbReference>
<dbReference type="SUPFAM" id="SSF52540">
    <property type="entry name" value="P-loop containing nucleoside triphosphate hydrolases"/>
    <property type="match status" value="1"/>
</dbReference>
<dbReference type="InterPro" id="IPR005225">
    <property type="entry name" value="Small_GTP-bd"/>
</dbReference>
<dbReference type="InterPro" id="IPR001806">
    <property type="entry name" value="Small_GTPase"/>
</dbReference>
<reference evidence="4 5" key="1">
    <citation type="journal article" date="2010" name="Proc. Natl. Acad. Sci. U.S.A.">
        <title>Insights into evolution of multicellular fungi from the assembled chromosomes of the mushroom Coprinopsis cinerea (Coprinus cinereus).</title>
        <authorList>
            <person name="Stajich J.E."/>
            <person name="Wilke S.K."/>
            <person name="Ahren D."/>
            <person name="Au C.H."/>
            <person name="Birren B.W."/>
            <person name="Borodovsky M."/>
            <person name="Burns C."/>
            <person name="Canback B."/>
            <person name="Casselton L.A."/>
            <person name="Cheng C.K."/>
            <person name="Deng J."/>
            <person name="Dietrich F.S."/>
            <person name="Fargo D.C."/>
            <person name="Farman M.L."/>
            <person name="Gathman A.C."/>
            <person name="Goldberg J."/>
            <person name="Guigo R."/>
            <person name="Hoegger P.J."/>
            <person name="Hooker J.B."/>
            <person name="Huggins A."/>
            <person name="James T.Y."/>
            <person name="Kamada T."/>
            <person name="Kilaru S."/>
            <person name="Kodira C."/>
            <person name="Kues U."/>
            <person name="Kupfer D."/>
            <person name="Kwan H.S."/>
            <person name="Lomsadze A."/>
            <person name="Li W."/>
            <person name="Lilly W.W."/>
            <person name="Ma L.J."/>
            <person name="Mackey A.J."/>
            <person name="Manning G."/>
            <person name="Martin F."/>
            <person name="Muraguchi H."/>
            <person name="Natvig D.O."/>
            <person name="Palmerini H."/>
            <person name="Ramesh M.A."/>
            <person name="Rehmeyer C.J."/>
            <person name="Roe B.A."/>
            <person name="Shenoy N."/>
            <person name="Stanke M."/>
            <person name="Ter-Hovhannisyan V."/>
            <person name="Tunlid A."/>
            <person name="Velagapudi R."/>
            <person name="Vision T.J."/>
            <person name="Zeng Q."/>
            <person name="Zolan M.E."/>
            <person name="Pukkila P.J."/>
        </authorList>
    </citation>
    <scope>NUCLEOTIDE SEQUENCE [LARGE SCALE GENOMIC DNA]</scope>
    <source>
        <strain evidence="5">Okayama-7 / 130 / ATCC MYA-4618 / FGSC 9003</strain>
    </source>
</reference>
<dbReference type="PROSITE" id="PS51421">
    <property type="entry name" value="RAS"/>
    <property type="match status" value="1"/>
</dbReference>